<evidence type="ECO:0000256" key="3">
    <source>
        <dbReference type="ARBA" id="ARBA00022692"/>
    </source>
</evidence>
<dbReference type="InterPro" id="IPR051539">
    <property type="entry name" value="T4SS-coupling_protein"/>
</dbReference>
<gene>
    <name evidence="7" type="ORF">JKK62_16970</name>
</gene>
<evidence type="ECO:0000256" key="4">
    <source>
        <dbReference type="ARBA" id="ARBA00022989"/>
    </source>
</evidence>
<dbReference type="InterPro" id="IPR019476">
    <property type="entry name" value="T4SS_TraD_DNA-bd"/>
</dbReference>
<keyword evidence="2" id="KW-1003">Cell membrane</keyword>
<evidence type="ECO:0000259" key="6">
    <source>
        <dbReference type="Pfam" id="PF10412"/>
    </source>
</evidence>
<protein>
    <submittedName>
        <fullName evidence="7">Type IV secretion system DNA-binding domain-containing protein</fullName>
    </submittedName>
</protein>
<dbReference type="Gene3D" id="3.40.50.300">
    <property type="entry name" value="P-loop containing nucleotide triphosphate hydrolases"/>
    <property type="match status" value="2"/>
</dbReference>
<keyword evidence="3" id="KW-0812">Transmembrane</keyword>
<proteinExistence type="predicted"/>
<keyword evidence="5" id="KW-0472">Membrane</keyword>
<dbReference type="SUPFAM" id="SSF52540">
    <property type="entry name" value="P-loop containing nucleoside triphosphate hydrolases"/>
    <property type="match status" value="1"/>
</dbReference>
<accession>A0A934WUR0</accession>
<dbReference type="GO" id="GO:0005886">
    <property type="term" value="C:plasma membrane"/>
    <property type="evidence" value="ECO:0007669"/>
    <property type="project" value="UniProtKB-SubCell"/>
</dbReference>
<dbReference type="AlphaFoldDB" id="A0A934WUR0"/>
<organism evidence="7 8">
    <name type="scientific">Ruminococcus difficilis</name>
    <dbReference type="NCBI Taxonomy" id="2763069"/>
    <lineage>
        <taxon>Bacteria</taxon>
        <taxon>Bacillati</taxon>
        <taxon>Bacillota</taxon>
        <taxon>Clostridia</taxon>
        <taxon>Eubacteriales</taxon>
        <taxon>Oscillospiraceae</taxon>
        <taxon>Ruminococcus</taxon>
    </lineage>
</organism>
<dbReference type="GO" id="GO:0003677">
    <property type="term" value="F:DNA binding"/>
    <property type="evidence" value="ECO:0007669"/>
    <property type="project" value="UniProtKB-KW"/>
</dbReference>
<dbReference type="InterPro" id="IPR027417">
    <property type="entry name" value="P-loop_NTPase"/>
</dbReference>
<keyword evidence="4" id="KW-1133">Transmembrane helix</keyword>
<dbReference type="CDD" id="cd01127">
    <property type="entry name" value="TrwB_TraG_TraD_VirD4"/>
    <property type="match status" value="1"/>
</dbReference>
<evidence type="ECO:0000256" key="1">
    <source>
        <dbReference type="ARBA" id="ARBA00004651"/>
    </source>
</evidence>
<feature type="domain" description="Type IV secretion system coupling protein TraD DNA-binding" evidence="6">
    <location>
        <begin position="41"/>
        <end position="407"/>
    </location>
</feature>
<sequence length="438" mass="49081">MITKTIPLYGSVIEHNAIPSVPAPTIAIPGKFNNSHTNLFLNQDILSKHILMIGGTGCGKTNVYYHIVDQIKRRLTPNDVMIVFDTKGDYYDLFANNQDYVIGGSFSTPQTVKWNLFKELVADGWNEERISLNTRELSLTMFKEAKEKSKDAFFPNAARDLFATILQCMLNEGKKDPDYKKECLYNSELSRALAEASLIDIIAMIKSHPQFSSVLSYVGDGQSEQALGVYAEMIENTRKLLVSSFAEKGGFSIRNFIRNAGGKTLFIEYDMAIGDSLSPVYSLLFDLALKEVLGRSSNKGNVYLICDEFRLLPNMQHIDDGVNFGRSLGLKVIAGLQSISQFAEAYGESKGKNILSGFSSVFAFHANDAFTRDYIVKLHGKNVVLEQYKSLSNSIHEERQRGNVVEDWNMSNLNIGEAIISYPFSKPFAFQFDLYNKT</sequence>
<reference evidence="7" key="1">
    <citation type="submission" date="2021-01" db="EMBL/GenBank/DDBJ databases">
        <title>Genome public.</title>
        <authorList>
            <person name="Liu C."/>
            <person name="Sun Q."/>
        </authorList>
    </citation>
    <scope>NUCLEOTIDE SEQUENCE</scope>
    <source>
        <strain evidence="7">M6</strain>
    </source>
</reference>
<evidence type="ECO:0000313" key="8">
    <source>
        <dbReference type="Proteomes" id="UP000633365"/>
    </source>
</evidence>
<dbReference type="RefSeq" id="WP_201428963.1">
    <property type="nucleotide sequence ID" value="NZ_JAEQMG010000198.1"/>
</dbReference>
<name>A0A934WUR0_9FIRM</name>
<keyword evidence="7" id="KW-0238">DNA-binding</keyword>
<evidence type="ECO:0000313" key="7">
    <source>
        <dbReference type="EMBL" id="MBK6090307.1"/>
    </source>
</evidence>
<evidence type="ECO:0000256" key="2">
    <source>
        <dbReference type="ARBA" id="ARBA00022475"/>
    </source>
</evidence>
<comment type="caution">
    <text evidence="7">The sequence shown here is derived from an EMBL/GenBank/DDBJ whole genome shotgun (WGS) entry which is preliminary data.</text>
</comment>
<dbReference type="Pfam" id="PF10412">
    <property type="entry name" value="TrwB_AAD_bind"/>
    <property type="match status" value="1"/>
</dbReference>
<evidence type="ECO:0000256" key="5">
    <source>
        <dbReference type="ARBA" id="ARBA00023136"/>
    </source>
</evidence>
<dbReference type="PANTHER" id="PTHR37937:SF1">
    <property type="entry name" value="CONJUGATIVE TRANSFER: DNA TRANSPORT"/>
    <property type="match status" value="1"/>
</dbReference>
<dbReference type="PANTHER" id="PTHR37937">
    <property type="entry name" value="CONJUGATIVE TRANSFER: DNA TRANSPORT"/>
    <property type="match status" value="1"/>
</dbReference>
<dbReference type="EMBL" id="JAEQMG010000198">
    <property type="protein sequence ID" value="MBK6090307.1"/>
    <property type="molecule type" value="Genomic_DNA"/>
</dbReference>
<keyword evidence="8" id="KW-1185">Reference proteome</keyword>
<comment type="subcellular location">
    <subcellularLocation>
        <location evidence="1">Cell membrane</location>
        <topology evidence="1">Multi-pass membrane protein</topology>
    </subcellularLocation>
</comment>
<dbReference type="Proteomes" id="UP000633365">
    <property type="component" value="Unassembled WGS sequence"/>
</dbReference>